<comment type="caution">
    <text evidence="1">The sequence shown here is derived from an EMBL/GenBank/DDBJ whole genome shotgun (WGS) entry which is preliminary data.</text>
</comment>
<keyword evidence="2" id="KW-1185">Reference proteome</keyword>
<sequence length="204" mass="22454">MHSTYQQKANTLSKFSTGFYSVGHRTKQRQHSDADHRGRDISCKTALEALDLSQGQRSANLGRFSCLTATANGRSLLGPLSPSDVGLPHVQCEDSKSRVSQGYLADAKPPRESEMLMIFNAARVRNVPTFVGDGVLPGQITTSHKYINEDWNLGSISINHLYSRAPAGEVHFKSSRQLTRVVWPTKTLIPTAIFFTMISTAGTF</sequence>
<dbReference type="RefSeq" id="XP_043045455.1">
    <property type="nucleotide sequence ID" value="XM_043180327.1"/>
</dbReference>
<dbReference type="AlphaFoldDB" id="A0A9P8AY05"/>
<protein>
    <submittedName>
        <fullName evidence="1">Uncharacterized protein</fullName>
    </submittedName>
</protein>
<organism evidence="1 2">
    <name type="scientific">Guyanagaster necrorhizus</name>
    <dbReference type="NCBI Taxonomy" id="856835"/>
    <lineage>
        <taxon>Eukaryota</taxon>
        <taxon>Fungi</taxon>
        <taxon>Dikarya</taxon>
        <taxon>Basidiomycota</taxon>
        <taxon>Agaricomycotina</taxon>
        <taxon>Agaricomycetes</taxon>
        <taxon>Agaricomycetidae</taxon>
        <taxon>Agaricales</taxon>
        <taxon>Marasmiineae</taxon>
        <taxon>Physalacriaceae</taxon>
        <taxon>Guyanagaster</taxon>
    </lineage>
</organism>
<evidence type="ECO:0000313" key="1">
    <source>
        <dbReference type="EMBL" id="KAG7451955.1"/>
    </source>
</evidence>
<dbReference type="Proteomes" id="UP000812287">
    <property type="component" value="Unassembled WGS sequence"/>
</dbReference>
<reference evidence="1" key="1">
    <citation type="submission" date="2020-11" db="EMBL/GenBank/DDBJ databases">
        <title>Adaptations for nitrogen fixation in a non-lichenized fungal sporocarp promotes dispersal by wood-feeding termites.</title>
        <authorList>
            <consortium name="DOE Joint Genome Institute"/>
            <person name="Koch R.A."/>
            <person name="Yoon G."/>
            <person name="Arayal U."/>
            <person name="Lail K."/>
            <person name="Amirebrahimi M."/>
            <person name="Labutti K."/>
            <person name="Lipzen A."/>
            <person name="Riley R."/>
            <person name="Barry K."/>
            <person name="Henrissat B."/>
            <person name="Grigoriev I.V."/>
            <person name="Herr J.R."/>
            <person name="Aime M.C."/>
        </authorList>
    </citation>
    <scope>NUCLEOTIDE SEQUENCE</scope>
    <source>
        <strain evidence="1">MCA 3950</strain>
    </source>
</reference>
<evidence type="ECO:0000313" key="2">
    <source>
        <dbReference type="Proteomes" id="UP000812287"/>
    </source>
</evidence>
<gene>
    <name evidence="1" type="ORF">BT62DRAFT_273403</name>
</gene>
<dbReference type="GeneID" id="66102623"/>
<proteinExistence type="predicted"/>
<name>A0A9P8AY05_9AGAR</name>
<dbReference type="OrthoDB" id="2751752at2759"/>
<dbReference type="EMBL" id="MU250524">
    <property type="protein sequence ID" value="KAG7451955.1"/>
    <property type="molecule type" value="Genomic_DNA"/>
</dbReference>
<accession>A0A9P8AY05</accession>